<keyword evidence="5" id="KW-1185">Reference proteome</keyword>
<evidence type="ECO:0000313" key="5">
    <source>
        <dbReference type="Proteomes" id="UP000255523"/>
    </source>
</evidence>
<dbReference type="Gene3D" id="3.40.50.2300">
    <property type="match status" value="1"/>
</dbReference>
<protein>
    <submittedName>
        <fullName evidence="4">Two-component response regulator</fullName>
    </submittedName>
</protein>
<dbReference type="Pfam" id="PF04397">
    <property type="entry name" value="LytTR"/>
    <property type="match status" value="1"/>
</dbReference>
<dbReference type="AlphaFoldDB" id="A0A380LJ46"/>
<dbReference type="InterPro" id="IPR011006">
    <property type="entry name" value="CheY-like_superfamily"/>
</dbReference>
<evidence type="ECO:0000313" key="4">
    <source>
        <dbReference type="EMBL" id="SUO03205.1"/>
    </source>
</evidence>
<dbReference type="GO" id="GO:0000156">
    <property type="term" value="F:phosphorelay response regulator activity"/>
    <property type="evidence" value="ECO:0007669"/>
    <property type="project" value="InterPro"/>
</dbReference>
<dbReference type="SUPFAM" id="SSF52172">
    <property type="entry name" value="CheY-like"/>
    <property type="match status" value="1"/>
</dbReference>
<name>A0A380LJ46_9FIRM</name>
<feature type="modified residue" description="4-aspartylphosphate" evidence="1">
    <location>
        <position position="57"/>
    </location>
</feature>
<organism evidence="4 5">
    <name type="scientific">Faecalicoccus pleomorphus</name>
    <dbReference type="NCBI Taxonomy" id="1323"/>
    <lineage>
        <taxon>Bacteria</taxon>
        <taxon>Bacillati</taxon>
        <taxon>Bacillota</taxon>
        <taxon>Erysipelotrichia</taxon>
        <taxon>Erysipelotrichales</taxon>
        <taxon>Erysipelotrichaceae</taxon>
        <taxon>Faecalicoccus</taxon>
    </lineage>
</organism>
<evidence type="ECO:0000256" key="1">
    <source>
        <dbReference type="PROSITE-ProRule" id="PRU00169"/>
    </source>
</evidence>
<accession>A0A380LJ46</accession>
<dbReference type="Proteomes" id="UP000255523">
    <property type="component" value="Unassembled WGS sequence"/>
</dbReference>
<reference evidence="4 5" key="1">
    <citation type="submission" date="2018-06" db="EMBL/GenBank/DDBJ databases">
        <authorList>
            <consortium name="Pathogen Informatics"/>
            <person name="Doyle S."/>
        </authorList>
    </citation>
    <scope>NUCLEOTIDE SEQUENCE [LARGE SCALE GENOMIC DNA]</scope>
    <source>
        <strain evidence="4 5">NCTC11087</strain>
    </source>
</reference>
<sequence length="235" mass="28020">MLYIIVCDDEQKQKDMIMNKISKLTINREYIIKGFEDADEMVEECSKLNGEFIFIIDIVLKNQQDGIKTAKIINEKFKQSIHIYITSYLNRVTDIFNTDPCYFIYKPELDLRLHQAINKAVYLLDSKKKKIVFHSGSDEIVILVDKIYSIERIKRYSLIHCEDKTFKVKENFQQIYEQLPQCFEQCHRCYIVNFQKVKMHTKNDFILANNSLIPISRNYKNQITEKFQIFLSKEV</sequence>
<gene>
    <name evidence="4" type="ORF">NCTC11087_00057</name>
</gene>
<dbReference type="GO" id="GO:0003677">
    <property type="term" value="F:DNA binding"/>
    <property type="evidence" value="ECO:0007669"/>
    <property type="project" value="InterPro"/>
</dbReference>
<proteinExistence type="predicted"/>
<dbReference type="InterPro" id="IPR001789">
    <property type="entry name" value="Sig_transdc_resp-reg_receiver"/>
</dbReference>
<keyword evidence="1" id="KW-0597">Phosphoprotein</keyword>
<dbReference type="InterPro" id="IPR007492">
    <property type="entry name" value="LytTR_DNA-bd_dom"/>
</dbReference>
<evidence type="ECO:0000259" key="3">
    <source>
        <dbReference type="PROSITE" id="PS50930"/>
    </source>
</evidence>
<dbReference type="PANTHER" id="PTHR37299:SF1">
    <property type="entry name" value="STAGE 0 SPORULATION PROTEIN A HOMOLOG"/>
    <property type="match status" value="1"/>
</dbReference>
<dbReference type="EMBL" id="UHFX01000003">
    <property type="protein sequence ID" value="SUO03205.1"/>
    <property type="molecule type" value="Genomic_DNA"/>
</dbReference>
<feature type="domain" description="Response regulatory" evidence="2">
    <location>
        <begin position="3"/>
        <end position="121"/>
    </location>
</feature>
<dbReference type="SMART" id="SM00850">
    <property type="entry name" value="LytTR"/>
    <property type="match status" value="1"/>
</dbReference>
<dbReference type="Gene3D" id="2.40.50.1020">
    <property type="entry name" value="LytTr DNA-binding domain"/>
    <property type="match status" value="1"/>
</dbReference>
<dbReference type="OrthoDB" id="9802383at2"/>
<evidence type="ECO:0000259" key="2">
    <source>
        <dbReference type="PROSITE" id="PS50110"/>
    </source>
</evidence>
<dbReference type="InterPro" id="IPR046947">
    <property type="entry name" value="LytR-like"/>
</dbReference>
<feature type="domain" description="HTH LytTR-type" evidence="3">
    <location>
        <begin position="131"/>
        <end position="229"/>
    </location>
</feature>
<dbReference type="PANTHER" id="PTHR37299">
    <property type="entry name" value="TRANSCRIPTIONAL REGULATOR-RELATED"/>
    <property type="match status" value="1"/>
</dbReference>
<dbReference type="PROSITE" id="PS50110">
    <property type="entry name" value="RESPONSE_REGULATORY"/>
    <property type="match status" value="1"/>
</dbReference>
<dbReference type="PROSITE" id="PS50930">
    <property type="entry name" value="HTH_LYTTR"/>
    <property type="match status" value="1"/>
</dbReference>